<evidence type="ECO:0000313" key="2">
    <source>
        <dbReference type="Proteomes" id="UP001634394"/>
    </source>
</evidence>
<proteinExistence type="predicted"/>
<sequence length="66" mass="7177">MSAGNQTSTSDGCPSPEKIHTSTLLVQRYSTLSDNSDQTVVLSCIADYPDHPKYLRADATKSVRFA</sequence>
<keyword evidence="2" id="KW-1185">Reference proteome</keyword>
<organism evidence="1 2">
    <name type="scientific">Sinanodonta woodiana</name>
    <name type="common">Chinese pond mussel</name>
    <name type="synonym">Anodonta woodiana</name>
    <dbReference type="NCBI Taxonomy" id="1069815"/>
    <lineage>
        <taxon>Eukaryota</taxon>
        <taxon>Metazoa</taxon>
        <taxon>Spiralia</taxon>
        <taxon>Lophotrochozoa</taxon>
        <taxon>Mollusca</taxon>
        <taxon>Bivalvia</taxon>
        <taxon>Autobranchia</taxon>
        <taxon>Heteroconchia</taxon>
        <taxon>Palaeoheterodonta</taxon>
        <taxon>Unionida</taxon>
        <taxon>Unionoidea</taxon>
        <taxon>Unionidae</taxon>
        <taxon>Unioninae</taxon>
        <taxon>Sinanodonta</taxon>
    </lineage>
</organism>
<dbReference type="EMBL" id="JBJQND010000020">
    <property type="protein sequence ID" value="KAL3831210.1"/>
    <property type="molecule type" value="Genomic_DNA"/>
</dbReference>
<dbReference type="AlphaFoldDB" id="A0ABD3T3D4"/>
<feature type="non-terminal residue" evidence="1">
    <location>
        <position position="66"/>
    </location>
</feature>
<gene>
    <name evidence="1" type="ORF">ACJMK2_044744</name>
</gene>
<reference evidence="1 2" key="1">
    <citation type="submission" date="2024-11" db="EMBL/GenBank/DDBJ databases">
        <title>Chromosome-level genome assembly of the freshwater bivalve Anodonta woodiana.</title>
        <authorList>
            <person name="Chen X."/>
        </authorList>
    </citation>
    <scope>NUCLEOTIDE SEQUENCE [LARGE SCALE GENOMIC DNA]</scope>
    <source>
        <strain evidence="1">MN2024</strain>
        <tissue evidence="1">Gills</tissue>
    </source>
</reference>
<dbReference type="Proteomes" id="UP001634394">
    <property type="component" value="Unassembled WGS sequence"/>
</dbReference>
<accession>A0ABD3T3D4</accession>
<name>A0ABD3T3D4_SINWO</name>
<protein>
    <submittedName>
        <fullName evidence="1">Uncharacterized protein</fullName>
    </submittedName>
</protein>
<comment type="caution">
    <text evidence="1">The sequence shown here is derived from an EMBL/GenBank/DDBJ whole genome shotgun (WGS) entry which is preliminary data.</text>
</comment>
<evidence type="ECO:0000313" key="1">
    <source>
        <dbReference type="EMBL" id="KAL3831210.1"/>
    </source>
</evidence>